<evidence type="ECO:0000256" key="1">
    <source>
        <dbReference type="SAM" id="Phobius"/>
    </source>
</evidence>
<reference evidence="2 3" key="1">
    <citation type="journal article" date="2017" name="ISME J.">
        <title>Potential for microbial H2 and metal transformations associated with novel bacteria and archaea in deep terrestrial subsurface sediments.</title>
        <authorList>
            <person name="Hernsdorf A.W."/>
            <person name="Amano Y."/>
            <person name="Miyakawa K."/>
            <person name="Ise K."/>
            <person name="Suzuki Y."/>
            <person name="Anantharaman K."/>
            <person name="Probst A."/>
            <person name="Burstein D."/>
            <person name="Thomas B.C."/>
            <person name="Banfield J.F."/>
        </authorList>
    </citation>
    <scope>NUCLEOTIDE SEQUENCE [LARGE SCALE GENOMIC DNA]</scope>
    <source>
        <strain evidence="2">HGW-Wallbacteria-1</strain>
    </source>
</reference>
<dbReference type="EMBL" id="PGXC01000007">
    <property type="protein sequence ID" value="PKK90183.1"/>
    <property type="molecule type" value="Genomic_DNA"/>
</dbReference>
<proteinExistence type="predicted"/>
<organism evidence="2 3">
    <name type="scientific">Candidatus Wallbacteria bacterium HGW-Wallbacteria-1</name>
    <dbReference type="NCBI Taxonomy" id="2013854"/>
    <lineage>
        <taxon>Bacteria</taxon>
        <taxon>Candidatus Walliibacteriota</taxon>
    </lineage>
</organism>
<keyword evidence="1" id="KW-1133">Transmembrane helix</keyword>
<comment type="caution">
    <text evidence="2">The sequence shown here is derived from an EMBL/GenBank/DDBJ whole genome shotgun (WGS) entry which is preliminary data.</text>
</comment>
<keyword evidence="1" id="KW-0812">Transmembrane</keyword>
<accession>A0A2N1PPB6</accession>
<dbReference type="AlphaFoldDB" id="A0A2N1PPB6"/>
<gene>
    <name evidence="2" type="ORF">CVV64_10665</name>
</gene>
<dbReference type="Proteomes" id="UP000233256">
    <property type="component" value="Unassembled WGS sequence"/>
</dbReference>
<protein>
    <submittedName>
        <fullName evidence="2">Uncharacterized protein</fullName>
    </submittedName>
</protein>
<evidence type="ECO:0000313" key="3">
    <source>
        <dbReference type="Proteomes" id="UP000233256"/>
    </source>
</evidence>
<sequence>MNDNLDSTHGNEPTDIIETSDISKAAEIKTVSDTMNSSEIMNSPDIMNSTDNTPEIDEAESESGGYMEVLLVLVLLIIPVWGVANLLGLNDPDPSQIHVSGTPATVMAPNSSGTAEIQKNPIDIFLGDFSLSVQSYSQQEIMAIQITIDDKFTVTSDQEEILSPGASISILYNRLQDSFGNPFSMERQTPAKATVKYTEAGAGAKTIHIKFQ</sequence>
<name>A0A2N1PPB6_9BACT</name>
<feature type="transmembrane region" description="Helical" evidence="1">
    <location>
        <begin position="69"/>
        <end position="89"/>
    </location>
</feature>
<keyword evidence="1" id="KW-0472">Membrane</keyword>
<evidence type="ECO:0000313" key="2">
    <source>
        <dbReference type="EMBL" id="PKK90183.1"/>
    </source>
</evidence>